<keyword evidence="16" id="KW-1185">Reference proteome</keyword>
<keyword evidence="8" id="KW-0007">Acetylation</keyword>
<evidence type="ECO:0000313" key="15">
    <source>
        <dbReference type="EMBL" id="CDO53021.1"/>
    </source>
</evidence>
<keyword evidence="10" id="KW-0206">Cytoskeleton</keyword>
<evidence type="ECO:0000256" key="11">
    <source>
        <dbReference type="ARBA" id="ARBA00034776"/>
    </source>
</evidence>
<dbReference type="GO" id="GO:0001725">
    <property type="term" value="C:stress fiber"/>
    <property type="evidence" value="ECO:0007669"/>
    <property type="project" value="UniProtKB-SubCell"/>
</dbReference>
<dbReference type="AlphaFoldDB" id="A0A0J9X727"/>
<keyword evidence="9" id="KW-0175">Coiled coil</keyword>
<proteinExistence type="inferred from homology"/>
<evidence type="ECO:0000256" key="14">
    <source>
        <dbReference type="SAM" id="MobiDB-lite"/>
    </source>
</evidence>
<dbReference type="PANTHER" id="PTHR13034:SF2">
    <property type="entry name" value="DYNACTIN SUBUNIT 4"/>
    <property type="match status" value="1"/>
</dbReference>
<sequence>MARRLPSVDIVCLCHEDSNSLLPSRNATELPTKKEVPVSPGLSRIPNSLWDPFSRYPLGYLYFCEHCHSHRCPRCVEEEIVCRFCPQCLFEVTPTSARAEGNRCTRNCFRCPQCLTGTRVVPSSNGDKSVIKCPFCDWTSDGFAAKKSTGMVNAVKQSKGRNQTKIDERFKEMRNFYFQRSLEEGMTLAAMKGFDKGPNEDDDTASLQRVTLDHKNTTFAEILEKRIRDKSRKDPGSEIYHDIEEVDESNDQSRAFLEASSTADIYNTQPIDVTPIQRDLIDLKQEYPLPQPLRGKRTKRCKGCHHLLVKPEAKPTSTKFKIKLMALNYFPDMRVSFPSAISKAPVLVYDEPQTVYLTVSNPMHVPMKVVLSTIPSQPHSVTVLAPSFTLGAGAELWDEASLVAGVPSQFIFRETKVTQRIMMEGIRTNNPEEGIIQRGPNWCTIAVEVIPSTKQGVLEVPLFVSFSFTVSSDDNESEDPKNSESSESDEEVISIGFWAVLSVASIKDAGA</sequence>
<evidence type="ECO:0000256" key="1">
    <source>
        <dbReference type="ARBA" id="ARBA00004300"/>
    </source>
</evidence>
<dbReference type="EMBL" id="CCBN010000004">
    <property type="protein sequence ID" value="CDO53021.1"/>
    <property type="molecule type" value="Genomic_DNA"/>
</dbReference>
<dbReference type="PANTHER" id="PTHR13034">
    <property type="entry name" value="DYNACTIN P62 SUBUNIT"/>
    <property type="match status" value="1"/>
</dbReference>
<name>A0A0J9X727_GEOCN</name>
<comment type="subunit">
    <text evidence="13">Subunit of dynactin, a multiprotein complex part of a tripartite complex with dynein and a adapter, such as BICDL1, BICD2 or HOOK3. The dynactin complex is built around ACTR1A/ACTB filament and consists of an actin-related filament composed of a shoulder domain, a pointed end and a barbed end. Its length is defined by its flexible shoulder domain. The soulder is composed of 2 DCTN1 subunits, 4 DCTN2 and 2 DCTN3. The 4 DCNT2 (via N-terminus) bind the ACTR1A filament and act as molecular rulers to determine the length. The pointed end is important for binding dynein-dynactin cargo adapters. Consists of 4 subunits: ACTR10, DCNT4, DCTN5 and DCTN6. The barbed end is composed of a CAPZA1:CAPZB heterodimers, which binds ACTR1A/ACTB filament and dynactin and stabilizes dynactin. Interacts with ATP7B, but not ATP7A, in a copper-dependent manner. Interacts with ANK2; this interaction is required for localization at costameres. Interacts with N4BP2L1.</text>
</comment>
<comment type="caution">
    <text evidence="15">The sequence shown here is derived from an EMBL/GenBank/DDBJ whole genome shotgun (WGS) entry which is preliminary data.</text>
</comment>
<evidence type="ECO:0000256" key="7">
    <source>
        <dbReference type="ARBA" id="ARBA00022843"/>
    </source>
</evidence>
<comment type="subcellular location">
    <subcellularLocation>
        <location evidence="1">Cytoplasm</location>
        <location evidence="1">Cytoskeleton</location>
        <location evidence="1">Microtubule organizing center</location>
        <location evidence="1">Centrosome</location>
    </subcellularLocation>
    <subcellularLocation>
        <location evidence="2">Cytoplasm</location>
        <location evidence="2">Cytoskeleton</location>
        <location evidence="2">Stress fiber</location>
    </subcellularLocation>
    <subcellularLocation>
        <location evidence="3">Cytoplasm</location>
        <location evidence="3">Myofibril</location>
    </subcellularLocation>
</comment>
<keyword evidence="5" id="KW-1017">Isopeptide bond</keyword>
<evidence type="ECO:0000256" key="9">
    <source>
        <dbReference type="ARBA" id="ARBA00023054"/>
    </source>
</evidence>
<dbReference type="Proteomes" id="UP000242525">
    <property type="component" value="Unassembled WGS sequence"/>
</dbReference>
<keyword evidence="4" id="KW-0963">Cytoplasm</keyword>
<dbReference type="OrthoDB" id="283815at2759"/>
<comment type="similarity">
    <text evidence="11">Belongs to the dynactin subunit 4 family.</text>
</comment>
<evidence type="ECO:0000256" key="13">
    <source>
        <dbReference type="ARBA" id="ARBA00093507"/>
    </source>
</evidence>
<evidence type="ECO:0000256" key="6">
    <source>
        <dbReference type="ARBA" id="ARBA00022553"/>
    </source>
</evidence>
<protein>
    <recommendedName>
        <fullName evidence="12">Dynactin subunit 4</fullName>
    </recommendedName>
</protein>
<accession>A0A0J9X727</accession>
<feature type="region of interest" description="Disordered" evidence="14">
    <location>
        <begin position="471"/>
        <end position="491"/>
    </location>
</feature>
<keyword evidence="7" id="KW-0832">Ubl conjugation</keyword>
<dbReference type="Pfam" id="PF05502">
    <property type="entry name" value="Dynactin_p62"/>
    <property type="match status" value="2"/>
</dbReference>
<dbReference type="GO" id="GO:0005869">
    <property type="term" value="C:dynactin complex"/>
    <property type="evidence" value="ECO:0007669"/>
    <property type="project" value="InterPro"/>
</dbReference>
<dbReference type="InterPro" id="IPR008603">
    <property type="entry name" value="DCTN4"/>
</dbReference>
<evidence type="ECO:0000256" key="5">
    <source>
        <dbReference type="ARBA" id="ARBA00022499"/>
    </source>
</evidence>
<reference evidence="15" key="1">
    <citation type="submission" date="2014-03" db="EMBL/GenBank/DDBJ databases">
        <authorList>
            <person name="Casaregola S."/>
        </authorList>
    </citation>
    <scope>NUCLEOTIDE SEQUENCE [LARGE SCALE GENOMIC DNA]</scope>
    <source>
        <strain evidence="15">CLIB 918</strain>
    </source>
</reference>
<keyword evidence="6" id="KW-0597">Phosphoprotein</keyword>
<evidence type="ECO:0000256" key="4">
    <source>
        <dbReference type="ARBA" id="ARBA00022490"/>
    </source>
</evidence>
<gene>
    <name evidence="15" type="ORF">BN980_GECA04s02980g</name>
</gene>
<evidence type="ECO:0000313" key="16">
    <source>
        <dbReference type="Proteomes" id="UP000242525"/>
    </source>
</evidence>
<evidence type="ECO:0000256" key="12">
    <source>
        <dbReference type="ARBA" id="ARBA00034864"/>
    </source>
</evidence>
<evidence type="ECO:0000256" key="10">
    <source>
        <dbReference type="ARBA" id="ARBA00023212"/>
    </source>
</evidence>
<evidence type="ECO:0000256" key="8">
    <source>
        <dbReference type="ARBA" id="ARBA00022990"/>
    </source>
</evidence>
<dbReference type="STRING" id="1173061.A0A0J9X727"/>
<evidence type="ECO:0000256" key="3">
    <source>
        <dbReference type="ARBA" id="ARBA00004657"/>
    </source>
</evidence>
<organism evidence="15 16">
    <name type="scientific">Geotrichum candidum</name>
    <name type="common">Oospora lactis</name>
    <name type="synonym">Dipodascus geotrichum</name>
    <dbReference type="NCBI Taxonomy" id="1173061"/>
    <lineage>
        <taxon>Eukaryota</taxon>
        <taxon>Fungi</taxon>
        <taxon>Dikarya</taxon>
        <taxon>Ascomycota</taxon>
        <taxon>Saccharomycotina</taxon>
        <taxon>Dipodascomycetes</taxon>
        <taxon>Dipodascales</taxon>
        <taxon>Dipodascaceae</taxon>
        <taxon>Geotrichum</taxon>
    </lineage>
</organism>
<evidence type="ECO:0000256" key="2">
    <source>
        <dbReference type="ARBA" id="ARBA00004529"/>
    </source>
</evidence>